<evidence type="ECO:0000256" key="2">
    <source>
        <dbReference type="ARBA" id="ARBA00023242"/>
    </source>
</evidence>
<dbReference type="STRING" id="1330018.A0A167S2S9"/>
<dbReference type="Proteomes" id="UP000076738">
    <property type="component" value="Unassembled WGS sequence"/>
</dbReference>
<evidence type="ECO:0000313" key="5">
    <source>
        <dbReference type="EMBL" id="KZP01529.1"/>
    </source>
</evidence>
<dbReference type="SUPFAM" id="SSF47819">
    <property type="entry name" value="HRDC-like"/>
    <property type="match status" value="1"/>
</dbReference>
<feature type="domain" description="RNA polymerase Rpb4/RPC9 core" evidence="4">
    <location>
        <begin position="27"/>
        <end position="139"/>
    </location>
</feature>
<evidence type="ECO:0000313" key="6">
    <source>
        <dbReference type="Proteomes" id="UP000076738"/>
    </source>
</evidence>
<dbReference type="GO" id="GO:0006352">
    <property type="term" value="P:DNA-templated transcription initiation"/>
    <property type="evidence" value="ECO:0007669"/>
    <property type="project" value="InterPro"/>
</dbReference>
<dbReference type="OrthoDB" id="2186918at2759"/>
<evidence type="ECO:0000256" key="1">
    <source>
        <dbReference type="ARBA" id="ARBA00004123"/>
    </source>
</evidence>
<evidence type="ECO:0000256" key="3">
    <source>
        <dbReference type="ARBA" id="ARBA00025724"/>
    </source>
</evidence>
<gene>
    <name evidence="5" type="ORF">CALVIDRAFT_8599</name>
</gene>
<organism evidence="5 6">
    <name type="scientific">Calocera viscosa (strain TUFC12733)</name>
    <dbReference type="NCBI Taxonomy" id="1330018"/>
    <lineage>
        <taxon>Eukaryota</taxon>
        <taxon>Fungi</taxon>
        <taxon>Dikarya</taxon>
        <taxon>Basidiomycota</taxon>
        <taxon>Agaricomycotina</taxon>
        <taxon>Dacrymycetes</taxon>
        <taxon>Dacrymycetales</taxon>
        <taxon>Dacrymycetaceae</taxon>
        <taxon>Calocera</taxon>
    </lineage>
</organism>
<dbReference type="InterPro" id="IPR010997">
    <property type="entry name" value="HRDC-like_sf"/>
</dbReference>
<dbReference type="Gene3D" id="1.20.1250.40">
    <property type="match status" value="1"/>
</dbReference>
<dbReference type="InterPro" id="IPR006590">
    <property type="entry name" value="RNA_pol_Rpb4/RPC9_core"/>
</dbReference>
<keyword evidence="6" id="KW-1185">Reference proteome</keyword>
<proteinExistence type="inferred from homology"/>
<keyword evidence="2" id="KW-0539">Nucleus</keyword>
<protein>
    <recommendedName>
        <fullName evidence="4">RNA polymerase Rpb4/RPC9 core domain-containing protein</fullName>
    </recommendedName>
</protein>
<dbReference type="PANTHER" id="PTHR21297">
    <property type="entry name" value="DNA-DIRECTED RNA POLYMERASE II"/>
    <property type="match status" value="1"/>
</dbReference>
<dbReference type="GO" id="GO:0030880">
    <property type="term" value="C:RNA polymerase complex"/>
    <property type="evidence" value="ECO:0007669"/>
    <property type="project" value="InterPro"/>
</dbReference>
<comment type="similarity">
    <text evidence="3">Belongs to the eukaryotic RPB4 RNA polymerase subunit family.</text>
</comment>
<dbReference type="GO" id="GO:0005634">
    <property type="term" value="C:nucleus"/>
    <property type="evidence" value="ECO:0007669"/>
    <property type="project" value="UniProtKB-SubCell"/>
</dbReference>
<dbReference type="GO" id="GO:0000166">
    <property type="term" value="F:nucleotide binding"/>
    <property type="evidence" value="ECO:0007669"/>
    <property type="project" value="InterPro"/>
</dbReference>
<sequence>MATSNMALRLQQNQAEEEDASQLKLGSEFANDLCLSISEVRFLLELPRERGAPDTQVYNKTLEFVRTFTKFPTQESTQAVRALISRGIEDLAQFETAQIANLTPLTADEAKSVIPTLQRYDDEVLQGILDEMQTLRKFQT</sequence>
<dbReference type="InterPro" id="IPR005574">
    <property type="entry name" value="Rpb4/RPC9"/>
</dbReference>
<dbReference type="Pfam" id="PF03874">
    <property type="entry name" value="RNA_pol_Rpb4"/>
    <property type="match status" value="1"/>
</dbReference>
<dbReference type="EMBL" id="KV417266">
    <property type="protein sequence ID" value="KZP01529.1"/>
    <property type="molecule type" value="Genomic_DNA"/>
</dbReference>
<reference evidence="5 6" key="1">
    <citation type="journal article" date="2016" name="Mol. Biol. Evol.">
        <title>Comparative Genomics of Early-Diverging Mushroom-Forming Fungi Provides Insights into the Origins of Lignocellulose Decay Capabilities.</title>
        <authorList>
            <person name="Nagy L.G."/>
            <person name="Riley R."/>
            <person name="Tritt A."/>
            <person name="Adam C."/>
            <person name="Daum C."/>
            <person name="Floudas D."/>
            <person name="Sun H."/>
            <person name="Yadav J.S."/>
            <person name="Pangilinan J."/>
            <person name="Larsson K.H."/>
            <person name="Matsuura K."/>
            <person name="Barry K."/>
            <person name="Labutti K."/>
            <person name="Kuo R."/>
            <person name="Ohm R.A."/>
            <person name="Bhattacharya S.S."/>
            <person name="Shirouzu T."/>
            <person name="Yoshinaga Y."/>
            <person name="Martin F.M."/>
            <person name="Grigoriev I.V."/>
            <person name="Hibbett D.S."/>
        </authorList>
    </citation>
    <scope>NUCLEOTIDE SEQUENCE [LARGE SCALE GENOMIC DNA]</scope>
    <source>
        <strain evidence="5 6">TUFC12733</strain>
    </source>
</reference>
<evidence type="ECO:0000259" key="4">
    <source>
        <dbReference type="SMART" id="SM00657"/>
    </source>
</evidence>
<dbReference type="InterPro" id="IPR038324">
    <property type="entry name" value="Rpb4/RPC9_sf"/>
</dbReference>
<dbReference type="SMART" id="SM00657">
    <property type="entry name" value="RPOL4c"/>
    <property type="match status" value="1"/>
</dbReference>
<dbReference type="AlphaFoldDB" id="A0A167S2S9"/>
<name>A0A167S2S9_CALVF</name>
<accession>A0A167S2S9</accession>
<comment type="subcellular location">
    <subcellularLocation>
        <location evidence="1">Nucleus</location>
    </subcellularLocation>
</comment>
<dbReference type="InterPro" id="IPR045222">
    <property type="entry name" value="Rpb4-like"/>
</dbReference>